<organism evidence="1 2">
    <name type="scientific">Actinomadura napierensis</name>
    <dbReference type="NCBI Taxonomy" id="267854"/>
    <lineage>
        <taxon>Bacteria</taxon>
        <taxon>Bacillati</taxon>
        <taxon>Actinomycetota</taxon>
        <taxon>Actinomycetes</taxon>
        <taxon>Streptosporangiales</taxon>
        <taxon>Thermomonosporaceae</taxon>
        <taxon>Actinomadura</taxon>
    </lineage>
</organism>
<dbReference type="EMBL" id="BAAAMR010000100">
    <property type="protein sequence ID" value="GAA2161691.1"/>
    <property type="molecule type" value="Genomic_DNA"/>
</dbReference>
<accession>A0ABN3ADP5</accession>
<reference evidence="1 2" key="1">
    <citation type="journal article" date="2019" name="Int. J. Syst. Evol. Microbiol.">
        <title>The Global Catalogue of Microorganisms (GCM) 10K type strain sequencing project: providing services to taxonomists for standard genome sequencing and annotation.</title>
        <authorList>
            <consortium name="The Broad Institute Genomics Platform"/>
            <consortium name="The Broad Institute Genome Sequencing Center for Infectious Disease"/>
            <person name="Wu L."/>
            <person name="Ma J."/>
        </authorList>
    </citation>
    <scope>NUCLEOTIDE SEQUENCE [LARGE SCALE GENOMIC DNA]</scope>
    <source>
        <strain evidence="1 2">JCM 13850</strain>
    </source>
</reference>
<name>A0ABN3ADP5_9ACTN</name>
<protein>
    <submittedName>
        <fullName evidence="1">Uncharacterized protein</fullName>
    </submittedName>
</protein>
<gene>
    <name evidence="1" type="ORF">GCM10009727_76280</name>
</gene>
<proteinExistence type="predicted"/>
<keyword evidence="2" id="KW-1185">Reference proteome</keyword>
<dbReference type="RefSeq" id="WP_344279204.1">
    <property type="nucleotide sequence ID" value="NZ_BAAAMR010000100.1"/>
</dbReference>
<comment type="caution">
    <text evidence="1">The sequence shown here is derived from an EMBL/GenBank/DDBJ whole genome shotgun (WGS) entry which is preliminary data.</text>
</comment>
<sequence>MGIDERDVRRTAENLDLRRVAPAPASYASRTDRPVRYLAVGTGDGVLGYLWTADGEDAAGFVRRPAAGGDGANEAVAWTKELRAAKTRDVPAARLLDEFAAAELPVADGAWHPGRVIPGSRTEAPSLAALKELAARD</sequence>
<evidence type="ECO:0000313" key="2">
    <source>
        <dbReference type="Proteomes" id="UP001501020"/>
    </source>
</evidence>
<dbReference type="Proteomes" id="UP001501020">
    <property type="component" value="Unassembled WGS sequence"/>
</dbReference>
<evidence type="ECO:0000313" key="1">
    <source>
        <dbReference type="EMBL" id="GAA2161691.1"/>
    </source>
</evidence>